<dbReference type="RefSeq" id="WP_154176415.1">
    <property type="nucleotide sequence ID" value="NZ_WJXZ01000009.1"/>
</dbReference>
<sequence>MDVENSDFLQFVITAENSSNSARLQMLHLFLFVCFVLIRQPSKAQFDVNGCLDKHFTKRDNIEWLLTGYKRIYDFHKQEKLASVGAGSGVREIIYSMMDDSISFYLQDINPVCLQPEDLALTIRQVYQIAGRVSTATFIPIRGKEKETRLPERFFDKIIIENSLHEFTYPNEMLTSIRGNLKKEGYLFIWELIARRPGQKHKGCRKPLFTEESLLKLLDENGFSLTEKTVVDPHYQADRVYKFALKY</sequence>
<dbReference type="InterPro" id="IPR029063">
    <property type="entry name" value="SAM-dependent_MTases_sf"/>
</dbReference>
<comment type="caution">
    <text evidence="1">The sequence shown here is derived from an EMBL/GenBank/DDBJ whole genome shotgun (WGS) entry which is preliminary data.</text>
</comment>
<evidence type="ECO:0008006" key="3">
    <source>
        <dbReference type="Google" id="ProtNLM"/>
    </source>
</evidence>
<accession>A0A7K0EMW3</accession>
<gene>
    <name evidence="1" type="ORF">GJJ30_17315</name>
</gene>
<dbReference type="OrthoDB" id="946519at2"/>
<keyword evidence="2" id="KW-1185">Reference proteome</keyword>
<dbReference type="Gene3D" id="3.40.50.150">
    <property type="entry name" value="Vaccinia Virus protein VP39"/>
    <property type="match status" value="1"/>
</dbReference>
<proteinExistence type="predicted"/>
<dbReference type="SUPFAM" id="SSF53335">
    <property type="entry name" value="S-adenosyl-L-methionine-dependent methyltransferases"/>
    <property type="match status" value="1"/>
</dbReference>
<protein>
    <recommendedName>
        <fullName evidence="3">Methyltransferase domain-containing protein</fullName>
    </recommendedName>
</protein>
<dbReference type="Proteomes" id="UP000441754">
    <property type="component" value="Unassembled WGS sequence"/>
</dbReference>
<name>A0A7K0EMW3_9BACT</name>
<evidence type="ECO:0000313" key="1">
    <source>
        <dbReference type="EMBL" id="MRS63062.1"/>
    </source>
</evidence>
<reference evidence="1 2" key="1">
    <citation type="journal article" date="2018" name="Antonie Van Leeuwenhoek">
        <title>Larkinella terrae sp. nov., isolated from soil on Jeju Island, South Korea.</title>
        <authorList>
            <person name="Ten L.N."/>
            <person name="Jeon J."/>
            <person name="Park S.J."/>
            <person name="Park S."/>
            <person name="Lee S.Y."/>
            <person name="Kim M.K."/>
            <person name="Jung H.Y."/>
        </authorList>
    </citation>
    <scope>NUCLEOTIDE SEQUENCE [LARGE SCALE GENOMIC DNA]</scope>
    <source>
        <strain evidence="1 2">KCTC 52001</strain>
    </source>
</reference>
<dbReference type="EMBL" id="WJXZ01000009">
    <property type="protein sequence ID" value="MRS63062.1"/>
    <property type="molecule type" value="Genomic_DNA"/>
</dbReference>
<dbReference type="AlphaFoldDB" id="A0A7K0EMW3"/>
<evidence type="ECO:0000313" key="2">
    <source>
        <dbReference type="Proteomes" id="UP000441754"/>
    </source>
</evidence>
<organism evidence="1 2">
    <name type="scientific">Larkinella terrae</name>
    <dbReference type="NCBI Taxonomy" id="2025311"/>
    <lineage>
        <taxon>Bacteria</taxon>
        <taxon>Pseudomonadati</taxon>
        <taxon>Bacteroidota</taxon>
        <taxon>Cytophagia</taxon>
        <taxon>Cytophagales</taxon>
        <taxon>Spirosomataceae</taxon>
        <taxon>Larkinella</taxon>
    </lineage>
</organism>